<dbReference type="PROSITE" id="PS51782">
    <property type="entry name" value="LYSM"/>
    <property type="match status" value="2"/>
</dbReference>
<dbReference type="Pfam" id="PF01476">
    <property type="entry name" value="LysM"/>
    <property type="match status" value="2"/>
</dbReference>
<name>A0A5R8KBQ3_9BACT</name>
<dbReference type="EMBL" id="VAUV01000017">
    <property type="protein sequence ID" value="TLD68989.1"/>
    <property type="molecule type" value="Genomic_DNA"/>
</dbReference>
<protein>
    <submittedName>
        <fullName evidence="4">LysM peptidoglycan-binding domain-containing protein</fullName>
    </submittedName>
</protein>
<gene>
    <name evidence="4" type="ORF">FEM03_20220</name>
</gene>
<keyword evidence="5" id="KW-1185">Reference proteome</keyword>
<dbReference type="InterPro" id="IPR036779">
    <property type="entry name" value="LysM_dom_sf"/>
</dbReference>
<feature type="transmembrane region" description="Helical" evidence="2">
    <location>
        <begin position="47"/>
        <end position="68"/>
    </location>
</feature>
<dbReference type="SMART" id="SM00257">
    <property type="entry name" value="LysM"/>
    <property type="match status" value="2"/>
</dbReference>
<dbReference type="OrthoDB" id="185525at2"/>
<evidence type="ECO:0000256" key="1">
    <source>
        <dbReference type="SAM" id="MobiDB-lite"/>
    </source>
</evidence>
<dbReference type="SUPFAM" id="SSF54106">
    <property type="entry name" value="LysM domain"/>
    <property type="match status" value="2"/>
</dbReference>
<proteinExistence type="predicted"/>
<accession>A0A5R8KBQ3</accession>
<evidence type="ECO:0000256" key="2">
    <source>
        <dbReference type="SAM" id="Phobius"/>
    </source>
</evidence>
<evidence type="ECO:0000259" key="3">
    <source>
        <dbReference type="PROSITE" id="PS51782"/>
    </source>
</evidence>
<dbReference type="AlphaFoldDB" id="A0A5R8KBQ3"/>
<keyword evidence="2" id="KW-1133">Transmembrane helix</keyword>
<feature type="region of interest" description="Disordered" evidence="1">
    <location>
        <begin position="1"/>
        <end position="22"/>
    </location>
</feature>
<evidence type="ECO:0000313" key="5">
    <source>
        <dbReference type="Proteomes" id="UP000306196"/>
    </source>
</evidence>
<sequence>MKSEIPRPDTPAAAPRTGPVRRHRVSAIEGEPDNVDIQDGSGNLSRIFTFLLLLHVFLIGAVVLYNIIAEKPGSNVATQDQPVIPSVESIAVDASVTPRSEIPAGQTDANAVVETVEYIVTPGQNLQSIAEATGATTEQISALNNLNENGALYVGRKLLVPRLGGGTVSAAAPAVMMAPKAEENSASKLVEPAPAPVAAKALDKPAEPRLEVAKAKPVPAAVPVKAAPKLDAPAKPAVAKPVASSSRSHQVQNGETFYGIARKHDVNVNELMKLNGFTDPGKLRKGTVLKLPAK</sequence>
<dbReference type="PANTHER" id="PTHR33734:SF22">
    <property type="entry name" value="MEMBRANE-BOUND LYTIC MUREIN TRANSGLYCOSYLASE D"/>
    <property type="match status" value="1"/>
</dbReference>
<dbReference type="PANTHER" id="PTHR33734">
    <property type="entry name" value="LYSM DOMAIN-CONTAINING GPI-ANCHORED PROTEIN 2"/>
    <property type="match status" value="1"/>
</dbReference>
<reference evidence="4 5" key="1">
    <citation type="submission" date="2019-05" db="EMBL/GenBank/DDBJ databases">
        <title>Verrucobacter flavum gen. nov., sp. nov. a new member of the family Verrucomicrobiaceae.</title>
        <authorList>
            <person name="Szuroczki S."/>
            <person name="Abbaszade G."/>
            <person name="Szabo A."/>
            <person name="Felfoldi T."/>
            <person name="Schumann P."/>
            <person name="Boka K."/>
            <person name="Keki Z."/>
            <person name="Toumi M."/>
            <person name="Toth E."/>
        </authorList>
    </citation>
    <scope>NUCLEOTIDE SEQUENCE [LARGE SCALE GENOMIC DNA]</scope>
    <source>
        <strain evidence="4 5">MG-N-17</strain>
    </source>
</reference>
<keyword evidence="2" id="KW-0472">Membrane</keyword>
<feature type="domain" description="LysM" evidence="3">
    <location>
        <begin position="247"/>
        <end position="291"/>
    </location>
</feature>
<evidence type="ECO:0000313" key="4">
    <source>
        <dbReference type="EMBL" id="TLD68989.1"/>
    </source>
</evidence>
<organism evidence="4 5">
    <name type="scientific">Phragmitibacter flavus</name>
    <dbReference type="NCBI Taxonomy" id="2576071"/>
    <lineage>
        <taxon>Bacteria</taxon>
        <taxon>Pseudomonadati</taxon>
        <taxon>Verrucomicrobiota</taxon>
        <taxon>Verrucomicrobiia</taxon>
        <taxon>Verrucomicrobiales</taxon>
        <taxon>Verrucomicrobiaceae</taxon>
        <taxon>Phragmitibacter</taxon>
    </lineage>
</organism>
<dbReference type="CDD" id="cd00118">
    <property type="entry name" value="LysM"/>
    <property type="match status" value="2"/>
</dbReference>
<dbReference type="Proteomes" id="UP000306196">
    <property type="component" value="Unassembled WGS sequence"/>
</dbReference>
<dbReference type="InterPro" id="IPR018392">
    <property type="entry name" value="LysM"/>
</dbReference>
<comment type="caution">
    <text evidence="4">The sequence shown here is derived from an EMBL/GenBank/DDBJ whole genome shotgun (WGS) entry which is preliminary data.</text>
</comment>
<feature type="domain" description="LysM" evidence="3">
    <location>
        <begin position="116"/>
        <end position="160"/>
    </location>
</feature>
<dbReference type="Gene3D" id="3.10.350.10">
    <property type="entry name" value="LysM domain"/>
    <property type="match status" value="2"/>
</dbReference>
<keyword evidence="2" id="KW-0812">Transmembrane</keyword>